<organism evidence="2 3">
    <name type="scientific">Gemmatirosa kalamazoonensis</name>
    <dbReference type="NCBI Taxonomy" id="861299"/>
    <lineage>
        <taxon>Bacteria</taxon>
        <taxon>Pseudomonadati</taxon>
        <taxon>Gemmatimonadota</taxon>
        <taxon>Gemmatimonadia</taxon>
        <taxon>Gemmatimonadales</taxon>
        <taxon>Gemmatimonadaceae</taxon>
        <taxon>Gemmatirosa</taxon>
    </lineage>
</organism>
<name>W0RCJ0_9BACT</name>
<evidence type="ECO:0000313" key="2">
    <source>
        <dbReference type="EMBL" id="AHG88157.1"/>
    </source>
</evidence>
<evidence type="ECO:0000313" key="3">
    <source>
        <dbReference type="Proteomes" id="UP000019151"/>
    </source>
</evidence>
<dbReference type="eggNOG" id="ENOG5030MSF">
    <property type="taxonomic scope" value="Bacteria"/>
</dbReference>
<accession>W0RCJ0</accession>
<dbReference type="InParanoid" id="W0RCJ0"/>
<feature type="chain" id="PRO_5004793906" description="Lipoprotein" evidence="1">
    <location>
        <begin position="27"/>
        <end position="186"/>
    </location>
</feature>
<dbReference type="Proteomes" id="UP000019151">
    <property type="component" value="Chromosome"/>
</dbReference>
<evidence type="ECO:0008006" key="4">
    <source>
        <dbReference type="Google" id="ProtNLM"/>
    </source>
</evidence>
<dbReference type="OrthoDB" id="2449873at2"/>
<dbReference type="RefSeq" id="WP_025409705.1">
    <property type="nucleotide sequence ID" value="NZ_CP007128.1"/>
</dbReference>
<evidence type="ECO:0000256" key="1">
    <source>
        <dbReference type="SAM" id="SignalP"/>
    </source>
</evidence>
<reference evidence="2 3" key="1">
    <citation type="journal article" date="2014" name="Genome Announc.">
        <title>Genome Sequence and Methylome of Soil Bacterium Gemmatirosa kalamazoonensis KBS708T, a Member of the Rarely Cultivated Gemmatimonadetes Phylum.</title>
        <authorList>
            <person name="Debruyn J.M."/>
            <person name="Radosevich M."/>
            <person name="Wommack K.E."/>
            <person name="Polson S.W."/>
            <person name="Hauser L.J."/>
            <person name="Fawaz M.N."/>
            <person name="Korlach J."/>
            <person name="Tsai Y.C."/>
        </authorList>
    </citation>
    <scope>NUCLEOTIDE SEQUENCE [LARGE SCALE GENOMIC DNA]</scope>
    <source>
        <strain evidence="2 3">KBS708</strain>
    </source>
</reference>
<dbReference type="KEGG" id="gba:J421_0620"/>
<proteinExistence type="predicted"/>
<gene>
    <name evidence="2" type="ORF">J421_0620</name>
</gene>
<dbReference type="HOGENOM" id="CLU_119080_1_0_0"/>
<dbReference type="AlphaFoldDB" id="W0RCJ0"/>
<keyword evidence="3" id="KW-1185">Reference proteome</keyword>
<sequence length="186" mass="19967">MTSTMHHTIARSLYAAAAALSIAACAGDAPVAPATSRVPATPQLSAGVRAEATVAATLRRVTDRYRNIETAKAEGFVLLHDCESRPGEGPVGTVYVHVGRLLDGKISAERPDALIYEPRREGKFTLVGVELAIPYAMAPNQQAPSLLGHTFQDEPEFGVFALHAWVWRDNPDGMFAETNPKVSCLN</sequence>
<feature type="signal peptide" evidence="1">
    <location>
        <begin position="1"/>
        <end position="26"/>
    </location>
</feature>
<protein>
    <recommendedName>
        <fullName evidence="4">Lipoprotein</fullName>
    </recommendedName>
</protein>
<keyword evidence="1" id="KW-0732">Signal</keyword>
<dbReference type="PATRIC" id="fig|861299.3.peg.633"/>
<dbReference type="STRING" id="861299.J421_0620"/>
<dbReference type="EMBL" id="CP007128">
    <property type="protein sequence ID" value="AHG88157.1"/>
    <property type="molecule type" value="Genomic_DNA"/>
</dbReference>